<organism evidence="2 3">
    <name type="scientific">Gigaspora margarita</name>
    <dbReference type="NCBI Taxonomy" id="4874"/>
    <lineage>
        <taxon>Eukaryota</taxon>
        <taxon>Fungi</taxon>
        <taxon>Fungi incertae sedis</taxon>
        <taxon>Mucoromycota</taxon>
        <taxon>Glomeromycotina</taxon>
        <taxon>Glomeromycetes</taxon>
        <taxon>Diversisporales</taxon>
        <taxon>Gigasporaceae</taxon>
        <taxon>Gigaspora</taxon>
    </lineage>
</organism>
<feature type="region of interest" description="Disordered" evidence="1">
    <location>
        <begin position="85"/>
        <end position="131"/>
    </location>
</feature>
<evidence type="ECO:0000256" key="1">
    <source>
        <dbReference type="SAM" id="MobiDB-lite"/>
    </source>
</evidence>
<keyword evidence="3" id="KW-1185">Reference proteome</keyword>
<sequence length="131" mass="15214">MSHIAIQQEQATQREQRMKKQKSGLSIEDPILEVKAKTDEFEITTNIGINKETCTEIEIEEPKRKVPDPKKQQQELIDSSAFDIEDPILENNYPTSEMSIDEPRLSTVKNNNRDTKGIDKEKWCNPYHTVR</sequence>
<dbReference type="EMBL" id="WTPW01000300">
    <property type="protein sequence ID" value="KAF0525385.1"/>
    <property type="molecule type" value="Genomic_DNA"/>
</dbReference>
<name>A0A8H4ENR3_GIGMA</name>
<feature type="compositionally biased region" description="Basic and acidic residues" evidence="1">
    <location>
        <begin position="111"/>
        <end position="123"/>
    </location>
</feature>
<feature type="region of interest" description="Disordered" evidence="1">
    <location>
        <begin position="1"/>
        <end position="25"/>
    </location>
</feature>
<reference evidence="2 3" key="1">
    <citation type="journal article" date="2019" name="Environ. Microbiol.">
        <title>At the nexus of three kingdoms: the genome of the mycorrhizal fungus Gigaspora margarita provides insights into plant, endobacterial and fungal interactions.</title>
        <authorList>
            <person name="Venice F."/>
            <person name="Ghignone S."/>
            <person name="Salvioli di Fossalunga A."/>
            <person name="Amselem J."/>
            <person name="Novero M."/>
            <person name="Xianan X."/>
            <person name="Sedzielewska Toro K."/>
            <person name="Morin E."/>
            <person name="Lipzen A."/>
            <person name="Grigoriev I.V."/>
            <person name="Henrissat B."/>
            <person name="Martin F.M."/>
            <person name="Bonfante P."/>
        </authorList>
    </citation>
    <scope>NUCLEOTIDE SEQUENCE [LARGE SCALE GENOMIC DNA]</scope>
    <source>
        <strain evidence="2 3">BEG34</strain>
    </source>
</reference>
<evidence type="ECO:0000313" key="2">
    <source>
        <dbReference type="EMBL" id="KAF0525385.1"/>
    </source>
</evidence>
<comment type="caution">
    <text evidence="2">The sequence shown here is derived from an EMBL/GenBank/DDBJ whole genome shotgun (WGS) entry which is preliminary data.</text>
</comment>
<proteinExistence type="predicted"/>
<dbReference type="Proteomes" id="UP000439903">
    <property type="component" value="Unassembled WGS sequence"/>
</dbReference>
<dbReference type="AlphaFoldDB" id="A0A8H4ENR3"/>
<feature type="compositionally biased region" description="Polar residues" evidence="1">
    <location>
        <begin position="1"/>
        <end position="11"/>
    </location>
</feature>
<gene>
    <name evidence="2" type="ORF">F8M41_014517</name>
</gene>
<evidence type="ECO:0000313" key="3">
    <source>
        <dbReference type="Proteomes" id="UP000439903"/>
    </source>
</evidence>
<accession>A0A8H4ENR3</accession>
<protein>
    <submittedName>
        <fullName evidence="2">Uncharacterized protein</fullName>
    </submittedName>
</protein>